<evidence type="ECO:0000256" key="2">
    <source>
        <dbReference type="ARBA" id="ARBA00006244"/>
    </source>
</evidence>
<dbReference type="Proteomes" id="UP000515163">
    <property type="component" value="Unplaced"/>
</dbReference>
<evidence type="ECO:0000256" key="8">
    <source>
        <dbReference type="SAM" id="SignalP"/>
    </source>
</evidence>
<keyword evidence="10" id="KW-1185">Reference proteome</keyword>
<evidence type="ECO:0000313" key="10">
    <source>
        <dbReference type="Proteomes" id="UP000515163"/>
    </source>
</evidence>
<keyword evidence="5 7" id="KW-0472">Membrane</keyword>
<feature type="signal peptide" evidence="8">
    <location>
        <begin position="1"/>
        <end position="33"/>
    </location>
</feature>
<feature type="transmembrane region" description="Helical" evidence="7">
    <location>
        <begin position="198"/>
        <end position="219"/>
    </location>
</feature>
<reference evidence="11 12" key="1">
    <citation type="submission" date="2025-04" db="UniProtKB">
        <authorList>
            <consortium name="RefSeq"/>
        </authorList>
    </citation>
    <scope>IDENTIFICATION</scope>
    <source>
        <tissue evidence="11 12">Tentacle</tissue>
    </source>
</reference>
<evidence type="ECO:0000259" key="9">
    <source>
        <dbReference type="Pfam" id="PF13886"/>
    </source>
</evidence>
<evidence type="ECO:0000313" key="12">
    <source>
        <dbReference type="RefSeq" id="XP_031560864.1"/>
    </source>
</evidence>
<evidence type="ECO:0000256" key="1">
    <source>
        <dbReference type="ARBA" id="ARBA00004141"/>
    </source>
</evidence>
<feature type="transmembrane region" description="Helical" evidence="7">
    <location>
        <begin position="174"/>
        <end position="191"/>
    </location>
</feature>
<dbReference type="RefSeq" id="XP_031560863.1">
    <property type="nucleotide sequence ID" value="XM_031705003.1"/>
</dbReference>
<evidence type="ECO:0000256" key="7">
    <source>
        <dbReference type="SAM" id="Phobius"/>
    </source>
</evidence>
<comment type="subcellular location">
    <subcellularLocation>
        <location evidence="1">Membrane</location>
        <topology evidence="1">Multi-pass membrane protein</topology>
    </subcellularLocation>
</comment>
<feature type="transmembrane region" description="Helical" evidence="7">
    <location>
        <begin position="122"/>
        <end position="143"/>
    </location>
</feature>
<accession>A0A6P8HZL8</accession>
<dbReference type="PANTHER" id="PTHR31247:SF5">
    <property type="entry name" value="DUF4203 DOMAIN-CONTAINING PROTEIN"/>
    <property type="match status" value="1"/>
</dbReference>
<evidence type="ECO:0000256" key="3">
    <source>
        <dbReference type="ARBA" id="ARBA00022692"/>
    </source>
</evidence>
<keyword evidence="3 7" id="KW-0812">Transmembrane</keyword>
<organism evidence="10 11">
    <name type="scientific">Actinia tenebrosa</name>
    <name type="common">Australian red waratah sea anemone</name>
    <dbReference type="NCBI Taxonomy" id="6105"/>
    <lineage>
        <taxon>Eukaryota</taxon>
        <taxon>Metazoa</taxon>
        <taxon>Cnidaria</taxon>
        <taxon>Anthozoa</taxon>
        <taxon>Hexacorallia</taxon>
        <taxon>Actiniaria</taxon>
        <taxon>Actiniidae</taxon>
        <taxon>Actinia</taxon>
    </lineage>
</organism>
<name>A0A6P8HZL8_ACTTE</name>
<feature type="transmembrane region" description="Helical" evidence="7">
    <location>
        <begin position="65"/>
        <end position="86"/>
    </location>
</feature>
<evidence type="ECO:0000313" key="11">
    <source>
        <dbReference type="RefSeq" id="XP_031560863.1"/>
    </source>
</evidence>
<feature type="transmembrane region" description="Helical" evidence="7">
    <location>
        <begin position="150"/>
        <end position="168"/>
    </location>
</feature>
<dbReference type="InterPro" id="IPR040236">
    <property type="entry name" value="TMEM198"/>
</dbReference>
<protein>
    <recommendedName>
        <fullName evidence="6">Transmembrane protein 198</fullName>
    </recommendedName>
</protein>
<dbReference type="PANTHER" id="PTHR31247">
    <property type="entry name" value="TRANSMEMBRANE PROTEIN 198 FAMILY MEMBER"/>
    <property type="match status" value="1"/>
</dbReference>
<gene>
    <name evidence="11 12" type="primary">LOC116296895</name>
</gene>
<keyword evidence="8" id="KW-0732">Signal</keyword>
<comment type="similarity">
    <text evidence="2">Belongs to the TMEM198 family.</text>
</comment>
<feature type="transmembrane region" description="Helical" evidence="7">
    <location>
        <begin position="93"/>
        <end position="110"/>
    </location>
</feature>
<dbReference type="GO" id="GO:0005886">
    <property type="term" value="C:plasma membrane"/>
    <property type="evidence" value="ECO:0007669"/>
    <property type="project" value="TreeGrafter"/>
</dbReference>
<feature type="chain" id="PRO_5044653104" description="Transmembrane protein 198" evidence="8">
    <location>
        <begin position="34"/>
        <end position="328"/>
    </location>
</feature>
<dbReference type="AlphaFoldDB" id="A0A6P8HZL8"/>
<dbReference type="Pfam" id="PF13886">
    <property type="entry name" value="TM7S3_TM198"/>
    <property type="match status" value="1"/>
</dbReference>
<dbReference type="OrthoDB" id="115781at2759"/>
<proteinExistence type="inferred from homology"/>
<evidence type="ECO:0000256" key="4">
    <source>
        <dbReference type="ARBA" id="ARBA00022989"/>
    </source>
</evidence>
<dbReference type="GeneID" id="116296895"/>
<dbReference type="RefSeq" id="XP_031560864.1">
    <property type="nucleotide sequence ID" value="XM_031705004.1"/>
</dbReference>
<feature type="transmembrane region" description="Helical" evidence="7">
    <location>
        <begin position="243"/>
        <end position="265"/>
    </location>
</feature>
<evidence type="ECO:0000256" key="5">
    <source>
        <dbReference type="ARBA" id="ARBA00023136"/>
    </source>
</evidence>
<dbReference type="InterPro" id="IPR025256">
    <property type="entry name" value="TM7S3/TM198-like_dom"/>
</dbReference>
<keyword evidence="4 7" id="KW-1133">Transmembrane helix</keyword>
<sequence length="328" mass="36145">MSSERTLKWSFWISRVLLCSSVVFSNFPTTVSSSDNNTTTTPPYTTLSPNKTVFSCKWEDLKFPITYGTGIACALSVIVGGFVLFVGFKYLRTTLFLIGFSGGALITYYICIEKSTLQLQYILLITVAIAIFVGILCTTVVFCGLFSSGIAAGFCISMAFLLGFSSLFEGYKTISIPIGVVVSVSVILAGISVWWKRCLIITSSVFGAAMIMGGADYFIEDLWLLNYSIQKIFLVTVYGKPCLVSWIILGLWPLLTLIGLLVQFLKTAKKPRKPKKDIYDKRYTTGSPFYSAPDDAQDTEMAELIPQNAESNESNLPNSQAHFITTEV</sequence>
<feature type="domain" description="TM7S3/TM198-like" evidence="9">
    <location>
        <begin position="73"/>
        <end position="264"/>
    </location>
</feature>
<evidence type="ECO:0000256" key="6">
    <source>
        <dbReference type="ARBA" id="ARBA00049737"/>
    </source>
</evidence>
<dbReference type="KEGG" id="aten:116296895"/>